<keyword evidence="7" id="KW-1185">Reference proteome</keyword>
<dbReference type="AlphaFoldDB" id="A0A1M4XY75"/>
<dbReference type="Gene3D" id="1.10.760.10">
    <property type="entry name" value="Cytochrome c-like domain"/>
    <property type="match status" value="1"/>
</dbReference>
<dbReference type="InterPro" id="IPR036909">
    <property type="entry name" value="Cyt_c-like_dom_sf"/>
</dbReference>
<keyword evidence="3 4" id="KW-0408">Iron</keyword>
<reference evidence="6 7" key="1">
    <citation type="submission" date="2016-11" db="EMBL/GenBank/DDBJ databases">
        <authorList>
            <person name="Jaros S."/>
            <person name="Januszkiewicz K."/>
            <person name="Wedrychowicz H."/>
        </authorList>
    </citation>
    <scope>NUCLEOTIDE SEQUENCE [LARGE SCALE GENOMIC DNA]</scope>
    <source>
        <strain evidence="6 7">DSM 26910</strain>
    </source>
</reference>
<organism evidence="6 7">
    <name type="scientific">Mariniphaga anaerophila</name>
    <dbReference type="NCBI Taxonomy" id="1484053"/>
    <lineage>
        <taxon>Bacteria</taxon>
        <taxon>Pseudomonadati</taxon>
        <taxon>Bacteroidota</taxon>
        <taxon>Bacteroidia</taxon>
        <taxon>Marinilabiliales</taxon>
        <taxon>Prolixibacteraceae</taxon>
        <taxon>Mariniphaga</taxon>
    </lineage>
</organism>
<dbReference type="RefSeq" id="WP_083570633.1">
    <property type="nucleotide sequence ID" value="NZ_FQUM01000003.1"/>
</dbReference>
<dbReference type="OrthoDB" id="1123086at2"/>
<dbReference type="GO" id="GO:0020037">
    <property type="term" value="F:heme binding"/>
    <property type="evidence" value="ECO:0007669"/>
    <property type="project" value="InterPro"/>
</dbReference>
<proteinExistence type="predicted"/>
<gene>
    <name evidence="6" type="ORF">SAMN05444274_103164</name>
</gene>
<dbReference type="InterPro" id="IPR025992">
    <property type="entry name" value="Haem-bd"/>
</dbReference>
<dbReference type="Pfam" id="PF14376">
    <property type="entry name" value="Haem_bd"/>
    <property type="match status" value="1"/>
</dbReference>
<feature type="domain" description="Cytochrome c" evidence="5">
    <location>
        <begin position="27"/>
        <end position="124"/>
    </location>
</feature>
<evidence type="ECO:0000256" key="4">
    <source>
        <dbReference type="PROSITE-ProRule" id="PRU00433"/>
    </source>
</evidence>
<evidence type="ECO:0000313" key="6">
    <source>
        <dbReference type="EMBL" id="SHE98390.1"/>
    </source>
</evidence>
<keyword evidence="2 4" id="KW-0479">Metal-binding</keyword>
<dbReference type="PROSITE" id="PS51007">
    <property type="entry name" value="CYTC"/>
    <property type="match status" value="1"/>
</dbReference>
<evidence type="ECO:0000256" key="3">
    <source>
        <dbReference type="ARBA" id="ARBA00023004"/>
    </source>
</evidence>
<dbReference type="STRING" id="1484053.SAMN05444274_103164"/>
<dbReference type="EMBL" id="FQUM01000003">
    <property type="protein sequence ID" value="SHE98390.1"/>
    <property type="molecule type" value="Genomic_DNA"/>
</dbReference>
<name>A0A1M4XY75_9BACT</name>
<evidence type="ECO:0000256" key="1">
    <source>
        <dbReference type="ARBA" id="ARBA00022617"/>
    </source>
</evidence>
<evidence type="ECO:0000313" key="7">
    <source>
        <dbReference type="Proteomes" id="UP000184164"/>
    </source>
</evidence>
<sequence>MKKLTFPTFIFLVVVFSSFILNTSHKNAPAKSEEIFPEHVKEVIDQSCFQCHNINSKNDKGKEALDFSSFNQLSKVKKITTLKEISEVIEKGEMPPKKFLEKFPDKKLTKEQSEKLSAWAKNEMQTLLGN</sequence>
<evidence type="ECO:0000259" key="5">
    <source>
        <dbReference type="PROSITE" id="PS51007"/>
    </source>
</evidence>
<evidence type="ECO:0000256" key="2">
    <source>
        <dbReference type="ARBA" id="ARBA00022723"/>
    </source>
</evidence>
<keyword evidence="1 4" id="KW-0349">Heme</keyword>
<dbReference type="GO" id="GO:0009055">
    <property type="term" value="F:electron transfer activity"/>
    <property type="evidence" value="ECO:0007669"/>
    <property type="project" value="InterPro"/>
</dbReference>
<dbReference type="SMART" id="SM01235">
    <property type="entry name" value="Haem_bd"/>
    <property type="match status" value="1"/>
</dbReference>
<protein>
    <submittedName>
        <fullName evidence="6">Haem-binding domain-containing protein</fullName>
    </submittedName>
</protein>
<dbReference type="GO" id="GO:0046872">
    <property type="term" value="F:metal ion binding"/>
    <property type="evidence" value="ECO:0007669"/>
    <property type="project" value="UniProtKB-KW"/>
</dbReference>
<dbReference type="InterPro" id="IPR009056">
    <property type="entry name" value="Cyt_c-like_dom"/>
</dbReference>
<dbReference type="Proteomes" id="UP000184164">
    <property type="component" value="Unassembled WGS sequence"/>
</dbReference>
<accession>A0A1M4XY75</accession>